<dbReference type="AlphaFoldDB" id="A0A6G3ZX79"/>
<dbReference type="EMBL" id="JAAIKC010000003">
    <property type="protein sequence ID" value="NEW06826.1"/>
    <property type="molecule type" value="Genomic_DNA"/>
</dbReference>
<evidence type="ECO:0000313" key="1">
    <source>
        <dbReference type="EMBL" id="NEW06826.1"/>
    </source>
</evidence>
<name>A0A6G3ZX79_9BACL</name>
<organism evidence="1">
    <name type="scientific">Paenibacillus sp. SYP-B3998</name>
    <dbReference type="NCBI Taxonomy" id="2678564"/>
    <lineage>
        <taxon>Bacteria</taxon>
        <taxon>Bacillati</taxon>
        <taxon>Bacillota</taxon>
        <taxon>Bacilli</taxon>
        <taxon>Bacillales</taxon>
        <taxon>Paenibacillaceae</taxon>
        <taxon>Paenibacillus</taxon>
    </lineage>
</organism>
<gene>
    <name evidence="1" type="ORF">GK047_12470</name>
</gene>
<protein>
    <submittedName>
        <fullName evidence="1">Uncharacterized protein</fullName>
    </submittedName>
</protein>
<reference evidence="1" key="1">
    <citation type="submission" date="2020-02" db="EMBL/GenBank/DDBJ databases">
        <authorList>
            <person name="Shen X.-R."/>
            <person name="Zhang Y.-X."/>
        </authorList>
    </citation>
    <scope>NUCLEOTIDE SEQUENCE</scope>
    <source>
        <strain evidence="1">SYP-B3998</strain>
    </source>
</reference>
<sequence>MSIAFENNIIPLNKKVTAASLVAGVCVNKRPEPFGIPSLVRNSRIRSTIGENKLNITCQGYRELTRQPNDGLFRLVDL</sequence>
<dbReference type="RefSeq" id="WP_163946519.1">
    <property type="nucleotide sequence ID" value="NZ_JAAIKC010000003.1"/>
</dbReference>
<accession>A0A6G3ZX79</accession>
<comment type="caution">
    <text evidence="1">The sequence shown here is derived from an EMBL/GenBank/DDBJ whole genome shotgun (WGS) entry which is preliminary data.</text>
</comment>
<proteinExistence type="predicted"/>